<proteinExistence type="inferred from homology"/>
<sequence length="694" mass="76567">MPKRTPKLTSVRAQRKKSRRLTLLGMILGVAAMTSTGCGLLDRACKPGPHDTTTSYHDNVGLSIEYPQVHECATPVSNAALAASQPMALQDPASLPTLEMTLPDAIAMAMRQSPIIRSLGGSVVSAPQVVESTYGPALTSSSAVGTEAALSAFDAQYAQSLTFGTVDQPSNIQTGGLGAQFTPAVSIANTAQFSGEISKRTATGAQFALRHIVNYSNNNRPFRQFSSDFVGWIEAEWRQPLMKGSGTQYNRIAGTSGQAFQYNGVLIARINEDVALADFENAIVGLAADVEQAYWNLATAYRLLEASVKARESALRTFQYQQVRLEVGAGRQDEEAQAQSQFYQFQAQVENQLGGEQGLYALEQNLRYLLGMPATDGQLIRPITPLNDAKVLFDWDSSLGQALDRRVELRRQRYNLKRRELELYAARLNRRPQVDFVGQYRWRGLGDNLIGDTDAGPLNGLYSSITDGDFQEWNAGVEMLFPIGLRQASAAVANAKLNLQRERALLSETELRISHDLSQAARSIELMYRLLETNFNRFQSDLRQVEVLERRYVDGIDNINFLLQAQNRLNTSESDFYLSLANYNLAIRDFHRQKGSLLAYNQIQLAEDSWEGDAYQDAYRTGRFLTPRSRGDKVSVPAPVSRGSFNPSAVQAQQNVPMSFGAMLESAAPEGEVVDSPQPEVEPTLSDLIDSESE</sequence>
<dbReference type="GO" id="GO:1990281">
    <property type="term" value="C:efflux pump complex"/>
    <property type="evidence" value="ECO:0007669"/>
    <property type="project" value="TreeGrafter"/>
</dbReference>
<dbReference type="RefSeq" id="WP_146517885.1">
    <property type="nucleotide sequence ID" value="NZ_CP151726.1"/>
</dbReference>
<comment type="similarity">
    <text evidence="2">Belongs to the outer membrane factor (OMF) (TC 1.B.17) family.</text>
</comment>
<keyword evidence="7" id="KW-0998">Cell outer membrane</keyword>
<dbReference type="AlphaFoldDB" id="A0A5C6B8S4"/>
<dbReference type="Proteomes" id="UP000320176">
    <property type="component" value="Unassembled WGS sequence"/>
</dbReference>
<dbReference type="Gene3D" id="1.20.1600.10">
    <property type="entry name" value="Outer membrane efflux proteins (OEP)"/>
    <property type="match status" value="1"/>
</dbReference>
<keyword evidence="5" id="KW-0812">Transmembrane</keyword>
<keyword evidence="4" id="KW-1134">Transmembrane beta strand</keyword>
<dbReference type="InterPro" id="IPR051906">
    <property type="entry name" value="TolC-like"/>
</dbReference>
<keyword evidence="6" id="KW-0472">Membrane</keyword>
<evidence type="ECO:0000256" key="6">
    <source>
        <dbReference type="ARBA" id="ARBA00023136"/>
    </source>
</evidence>
<accession>A0A5C6B8S4</accession>
<dbReference type="InterPro" id="IPR003423">
    <property type="entry name" value="OMP_efflux"/>
</dbReference>
<evidence type="ECO:0000256" key="4">
    <source>
        <dbReference type="ARBA" id="ARBA00022452"/>
    </source>
</evidence>
<comment type="subcellular location">
    <subcellularLocation>
        <location evidence="1">Cell outer membrane</location>
    </subcellularLocation>
</comment>
<keyword evidence="8" id="KW-0175">Coiled coil</keyword>
<keyword evidence="3" id="KW-0813">Transport</keyword>
<dbReference type="EMBL" id="SJPN01000001">
    <property type="protein sequence ID" value="TWU07699.1"/>
    <property type="molecule type" value="Genomic_DNA"/>
</dbReference>
<reference evidence="10 11" key="1">
    <citation type="submission" date="2019-02" db="EMBL/GenBank/DDBJ databases">
        <title>Deep-cultivation of Planctomycetes and their phenomic and genomic characterization uncovers novel biology.</title>
        <authorList>
            <person name="Wiegand S."/>
            <person name="Jogler M."/>
            <person name="Boedeker C."/>
            <person name="Pinto D."/>
            <person name="Vollmers J."/>
            <person name="Rivas-Marin E."/>
            <person name="Kohn T."/>
            <person name="Peeters S.H."/>
            <person name="Heuer A."/>
            <person name="Rast P."/>
            <person name="Oberbeckmann S."/>
            <person name="Bunk B."/>
            <person name="Jeske O."/>
            <person name="Meyerdierks A."/>
            <person name="Storesund J.E."/>
            <person name="Kallscheuer N."/>
            <person name="Luecker S."/>
            <person name="Lage O.M."/>
            <person name="Pohl T."/>
            <person name="Merkel B.J."/>
            <person name="Hornburger P."/>
            <person name="Mueller R.-W."/>
            <person name="Bruemmer F."/>
            <person name="Labrenz M."/>
            <person name="Spormann A.M."/>
            <person name="Op Den Camp H."/>
            <person name="Overmann J."/>
            <person name="Amann R."/>
            <person name="Jetten M.S.M."/>
            <person name="Mascher T."/>
            <person name="Medema M.H."/>
            <person name="Devos D.P."/>
            <person name="Kaster A.-K."/>
            <person name="Ovreas L."/>
            <person name="Rohde M."/>
            <person name="Galperin M.Y."/>
            <person name="Jogler C."/>
        </authorList>
    </citation>
    <scope>NUCLEOTIDE SEQUENCE [LARGE SCALE GENOMIC DNA]</scope>
    <source>
        <strain evidence="10 11">Pla52n</strain>
    </source>
</reference>
<evidence type="ECO:0000256" key="8">
    <source>
        <dbReference type="SAM" id="Coils"/>
    </source>
</evidence>
<evidence type="ECO:0000256" key="7">
    <source>
        <dbReference type="ARBA" id="ARBA00023237"/>
    </source>
</evidence>
<feature type="region of interest" description="Disordered" evidence="9">
    <location>
        <begin position="668"/>
        <end position="694"/>
    </location>
</feature>
<evidence type="ECO:0000313" key="10">
    <source>
        <dbReference type="EMBL" id="TWU07699.1"/>
    </source>
</evidence>
<evidence type="ECO:0000256" key="2">
    <source>
        <dbReference type="ARBA" id="ARBA00007613"/>
    </source>
</evidence>
<dbReference type="GO" id="GO:0009279">
    <property type="term" value="C:cell outer membrane"/>
    <property type="evidence" value="ECO:0007669"/>
    <property type="project" value="UniProtKB-SubCell"/>
</dbReference>
<dbReference type="OrthoDB" id="229865at2"/>
<organism evidence="10 11">
    <name type="scientific">Stieleria varia</name>
    <dbReference type="NCBI Taxonomy" id="2528005"/>
    <lineage>
        <taxon>Bacteria</taxon>
        <taxon>Pseudomonadati</taxon>
        <taxon>Planctomycetota</taxon>
        <taxon>Planctomycetia</taxon>
        <taxon>Pirellulales</taxon>
        <taxon>Pirellulaceae</taxon>
        <taxon>Stieleria</taxon>
    </lineage>
</organism>
<keyword evidence="11" id="KW-1185">Reference proteome</keyword>
<name>A0A5C6B8S4_9BACT</name>
<evidence type="ECO:0000256" key="5">
    <source>
        <dbReference type="ARBA" id="ARBA00022692"/>
    </source>
</evidence>
<evidence type="ECO:0000313" key="11">
    <source>
        <dbReference type="Proteomes" id="UP000320176"/>
    </source>
</evidence>
<evidence type="ECO:0000256" key="3">
    <source>
        <dbReference type="ARBA" id="ARBA00022448"/>
    </source>
</evidence>
<evidence type="ECO:0000256" key="9">
    <source>
        <dbReference type="SAM" id="MobiDB-lite"/>
    </source>
</evidence>
<evidence type="ECO:0000256" key="1">
    <source>
        <dbReference type="ARBA" id="ARBA00004442"/>
    </source>
</evidence>
<dbReference type="PANTHER" id="PTHR30026:SF23">
    <property type="entry name" value="TO APRF-PUTATIVE OUTER MEMBRANE EFFLUX PROTEIN OR SECRETED ALKALINE PHOSPHATASE-RELATED"/>
    <property type="match status" value="1"/>
</dbReference>
<dbReference type="GO" id="GO:0015562">
    <property type="term" value="F:efflux transmembrane transporter activity"/>
    <property type="evidence" value="ECO:0007669"/>
    <property type="project" value="InterPro"/>
</dbReference>
<gene>
    <name evidence="10" type="ORF">Pla52n_02720</name>
</gene>
<comment type="caution">
    <text evidence="10">The sequence shown here is derived from an EMBL/GenBank/DDBJ whole genome shotgun (WGS) entry which is preliminary data.</text>
</comment>
<dbReference type="GO" id="GO:0015288">
    <property type="term" value="F:porin activity"/>
    <property type="evidence" value="ECO:0007669"/>
    <property type="project" value="TreeGrafter"/>
</dbReference>
<dbReference type="SUPFAM" id="SSF56954">
    <property type="entry name" value="Outer membrane efflux proteins (OEP)"/>
    <property type="match status" value="1"/>
</dbReference>
<dbReference type="PANTHER" id="PTHR30026">
    <property type="entry name" value="OUTER MEMBRANE PROTEIN TOLC"/>
    <property type="match status" value="1"/>
</dbReference>
<feature type="coiled-coil region" evidence="8">
    <location>
        <begin position="485"/>
        <end position="512"/>
    </location>
</feature>
<protein>
    <submittedName>
        <fullName evidence="10">Outer membrane efflux protein</fullName>
    </submittedName>
</protein>
<dbReference type="Pfam" id="PF02321">
    <property type="entry name" value="OEP"/>
    <property type="match status" value="1"/>
</dbReference>